<keyword evidence="2" id="KW-0812">Transmembrane</keyword>
<feature type="coiled-coil region" evidence="1">
    <location>
        <begin position="40"/>
        <end position="74"/>
    </location>
</feature>
<evidence type="ECO:0000313" key="3">
    <source>
        <dbReference type="EMBL" id="OAT74856.1"/>
    </source>
</evidence>
<organism evidence="3 4">
    <name type="scientific">Parageobacillus thermoglucosidasius</name>
    <name type="common">Geobacillus thermoglucosidasius</name>
    <dbReference type="NCBI Taxonomy" id="1426"/>
    <lineage>
        <taxon>Bacteria</taxon>
        <taxon>Bacillati</taxon>
        <taxon>Bacillota</taxon>
        <taxon>Bacilli</taxon>
        <taxon>Bacillales</taxon>
        <taxon>Anoxybacillaceae</taxon>
        <taxon>Parageobacillus</taxon>
    </lineage>
</organism>
<reference evidence="4" key="1">
    <citation type="submission" date="2016-05" db="EMBL/GenBank/DDBJ databases">
        <authorList>
            <person name="Wang W."/>
            <person name="Zhu L."/>
        </authorList>
    </citation>
    <scope>NUCLEOTIDE SEQUENCE [LARGE SCALE GENOMIC DNA]</scope>
    <source>
        <strain evidence="4">W-2</strain>
    </source>
</reference>
<evidence type="ECO:0000256" key="1">
    <source>
        <dbReference type="SAM" id="Coils"/>
    </source>
</evidence>
<dbReference type="Proteomes" id="UP000078290">
    <property type="component" value="Unassembled WGS sequence"/>
</dbReference>
<dbReference type="OrthoDB" id="2971140at2"/>
<keyword evidence="2" id="KW-0472">Membrane</keyword>
<comment type="caution">
    <text evidence="3">The sequence shown here is derived from an EMBL/GenBank/DDBJ whole genome shotgun (WGS) entry which is preliminary data.</text>
</comment>
<keyword evidence="2" id="KW-1133">Transmembrane helix</keyword>
<evidence type="ECO:0000256" key="2">
    <source>
        <dbReference type="SAM" id="Phobius"/>
    </source>
</evidence>
<gene>
    <name evidence="3" type="ORF">A7K69_01200</name>
</gene>
<feature type="transmembrane region" description="Helical" evidence="2">
    <location>
        <begin position="16"/>
        <end position="40"/>
    </location>
</feature>
<dbReference type="AlphaFoldDB" id="A0A1B7KXW3"/>
<protein>
    <submittedName>
        <fullName evidence="3">Fimbrial protein</fullName>
    </submittedName>
</protein>
<accession>A0A1B7KXW3</accession>
<dbReference type="EMBL" id="LXMA01000001">
    <property type="protein sequence ID" value="OAT74856.1"/>
    <property type="molecule type" value="Genomic_DNA"/>
</dbReference>
<sequence>MFVDINLLPKKEPKNVVFLLSIVIVTTMVVIAAAVFYILVDRAEMQIDSLEKELKQARALQAIEQQKLADLESEREINELNQAAQWAKDYPLKMVPLLRNMAELLPERGFIMNFSYAEDGTVTVSVQFDTSEEAAYYLKRLSEAKFVADVQLKSLSAVNENKENDEQQRMAAEQVMPRYLAQYEMHVHKQALEEKEKQP</sequence>
<evidence type="ECO:0000313" key="4">
    <source>
        <dbReference type="Proteomes" id="UP000078290"/>
    </source>
</evidence>
<keyword evidence="1" id="KW-0175">Coiled coil</keyword>
<proteinExistence type="predicted"/>
<name>A0A1B7KXW3_PARTM</name>